<evidence type="ECO:0000256" key="1">
    <source>
        <dbReference type="SAM" id="Phobius"/>
    </source>
</evidence>
<keyword evidence="1" id="KW-0812">Transmembrane</keyword>
<reference evidence="2 3" key="1">
    <citation type="submission" date="2024-09" db="EMBL/GenBank/DDBJ databases">
        <authorList>
            <person name="Sun Q."/>
            <person name="Mori K."/>
        </authorList>
    </citation>
    <scope>NUCLEOTIDE SEQUENCE [LARGE SCALE GENOMIC DNA]</scope>
    <source>
        <strain evidence="2 3">NCAIM B.01794</strain>
    </source>
</reference>
<name>A0ABV6SN42_AZOPA</name>
<protein>
    <submittedName>
        <fullName evidence="2">Uncharacterized protein</fullName>
    </submittedName>
</protein>
<organism evidence="2 3">
    <name type="scientific">Azorhizophilus paspali</name>
    <name type="common">Azotobacter paspali</name>
    <dbReference type="NCBI Taxonomy" id="69963"/>
    <lineage>
        <taxon>Bacteria</taxon>
        <taxon>Pseudomonadati</taxon>
        <taxon>Pseudomonadota</taxon>
        <taxon>Gammaproteobacteria</taxon>
        <taxon>Pseudomonadales</taxon>
        <taxon>Pseudomonadaceae</taxon>
        <taxon>Azorhizophilus</taxon>
    </lineage>
</organism>
<keyword evidence="3" id="KW-1185">Reference proteome</keyword>
<proteinExistence type="predicted"/>
<feature type="transmembrane region" description="Helical" evidence="1">
    <location>
        <begin position="37"/>
        <end position="61"/>
    </location>
</feature>
<dbReference type="Proteomes" id="UP001589891">
    <property type="component" value="Unassembled WGS sequence"/>
</dbReference>
<accession>A0ABV6SN42</accession>
<evidence type="ECO:0000313" key="3">
    <source>
        <dbReference type="Proteomes" id="UP001589891"/>
    </source>
</evidence>
<keyword evidence="1" id="KW-0472">Membrane</keyword>
<sequence length="87" mass="9753">MFENPETERVPSFDFGQFVKSELLLHITVQREYQGEITMLMAIVLTVAFTWLVLFVAGVCLGRWMRSSSKVATHADGVVDSTGLRMG</sequence>
<dbReference type="RefSeq" id="WP_376946307.1">
    <property type="nucleotide sequence ID" value="NZ_CP171449.1"/>
</dbReference>
<gene>
    <name evidence="2" type="ORF">ACFFGX_12575</name>
</gene>
<dbReference type="EMBL" id="JBHLSS010000076">
    <property type="protein sequence ID" value="MFC0710354.1"/>
    <property type="molecule type" value="Genomic_DNA"/>
</dbReference>
<evidence type="ECO:0000313" key="2">
    <source>
        <dbReference type="EMBL" id="MFC0710354.1"/>
    </source>
</evidence>
<keyword evidence="1" id="KW-1133">Transmembrane helix</keyword>
<comment type="caution">
    <text evidence="2">The sequence shown here is derived from an EMBL/GenBank/DDBJ whole genome shotgun (WGS) entry which is preliminary data.</text>
</comment>